<comment type="caution">
    <text evidence="2">The sequence shown here is derived from an EMBL/GenBank/DDBJ whole genome shotgun (WGS) entry which is preliminary data.</text>
</comment>
<evidence type="ECO:0000313" key="2">
    <source>
        <dbReference type="EMBL" id="KAH7269253.1"/>
    </source>
</evidence>
<feature type="chain" id="PRO_5040139025" evidence="1">
    <location>
        <begin position="25"/>
        <end position="80"/>
    </location>
</feature>
<name>A0A9P9KVP8_FUSRE</name>
<dbReference type="RefSeq" id="XP_046056021.1">
    <property type="nucleotide sequence ID" value="XM_046185975.1"/>
</dbReference>
<keyword evidence="1" id="KW-0732">Signal</keyword>
<organism evidence="2 3">
    <name type="scientific">Fusarium redolens</name>
    <dbReference type="NCBI Taxonomy" id="48865"/>
    <lineage>
        <taxon>Eukaryota</taxon>
        <taxon>Fungi</taxon>
        <taxon>Dikarya</taxon>
        <taxon>Ascomycota</taxon>
        <taxon>Pezizomycotina</taxon>
        <taxon>Sordariomycetes</taxon>
        <taxon>Hypocreomycetidae</taxon>
        <taxon>Hypocreales</taxon>
        <taxon>Nectriaceae</taxon>
        <taxon>Fusarium</taxon>
        <taxon>Fusarium redolens species complex</taxon>
    </lineage>
</organism>
<dbReference type="EMBL" id="JAGMUX010000001">
    <property type="protein sequence ID" value="KAH7269253.1"/>
    <property type="molecule type" value="Genomic_DNA"/>
</dbReference>
<gene>
    <name evidence="2" type="ORF">BKA55DRAFT_3843</name>
</gene>
<accession>A0A9P9KVP8</accession>
<dbReference type="Proteomes" id="UP000720189">
    <property type="component" value="Unassembled WGS sequence"/>
</dbReference>
<dbReference type="GeneID" id="70215929"/>
<sequence length="80" mass="9191">MKIYWENVWSVWCCCGMLTTECDGDVQRNARTVPETRAIRKVIEEICRCGRCQDAHHRPAKTWIHQKAPPNAPGPLVATR</sequence>
<evidence type="ECO:0000256" key="1">
    <source>
        <dbReference type="SAM" id="SignalP"/>
    </source>
</evidence>
<evidence type="ECO:0000313" key="3">
    <source>
        <dbReference type="Proteomes" id="UP000720189"/>
    </source>
</evidence>
<feature type="signal peptide" evidence="1">
    <location>
        <begin position="1"/>
        <end position="24"/>
    </location>
</feature>
<proteinExistence type="predicted"/>
<protein>
    <submittedName>
        <fullName evidence="2">Uncharacterized protein</fullName>
    </submittedName>
</protein>
<dbReference type="AlphaFoldDB" id="A0A9P9KVP8"/>
<reference evidence="2" key="1">
    <citation type="journal article" date="2021" name="Nat. Commun.">
        <title>Genetic determinants of endophytism in the Arabidopsis root mycobiome.</title>
        <authorList>
            <person name="Mesny F."/>
            <person name="Miyauchi S."/>
            <person name="Thiergart T."/>
            <person name="Pickel B."/>
            <person name="Atanasova L."/>
            <person name="Karlsson M."/>
            <person name="Huettel B."/>
            <person name="Barry K.W."/>
            <person name="Haridas S."/>
            <person name="Chen C."/>
            <person name="Bauer D."/>
            <person name="Andreopoulos W."/>
            <person name="Pangilinan J."/>
            <person name="LaButti K."/>
            <person name="Riley R."/>
            <person name="Lipzen A."/>
            <person name="Clum A."/>
            <person name="Drula E."/>
            <person name="Henrissat B."/>
            <person name="Kohler A."/>
            <person name="Grigoriev I.V."/>
            <person name="Martin F.M."/>
            <person name="Hacquard S."/>
        </authorList>
    </citation>
    <scope>NUCLEOTIDE SEQUENCE</scope>
    <source>
        <strain evidence="2">MPI-CAGE-AT-0023</strain>
    </source>
</reference>
<keyword evidence="3" id="KW-1185">Reference proteome</keyword>